<keyword evidence="3 8" id="KW-0067">ATP-binding</keyword>
<dbReference type="InterPro" id="IPR003593">
    <property type="entry name" value="AAA+_ATPase"/>
</dbReference>
<organism evidence="8 9">
    <name type="scientific">Anaerocolumna aminovalerica</name>
    <dbReference type="NCBI Taxonomy" id="1527"/>
    <lineage>
        <taxon>Bacteria</taxon>
        <taxon>Bacillati</taxon>
        <taxon>Bacillota</taxon>
        <taxon>Clostridia</taxon>
        <taxon>Lachnospirales</taxon>
        <taxon>Lachnospiraceae</taxon>
        <taxon>Anaerocolumna</taxon>
    </lineage>
</organism>
<keyword evidence="1" id="KW-0547">Nucleotide-binding</keyword>
<dbReference type="SMART" id="SM00382">
    <property type="entry name" value="AAA"/>
    <property type="match status" value="1"/>
</dbReference>
<dbReference type="GO" id="GO:0046983">
    <property type="term" value="F:protein dimerization activity"/>
    <property type="evidence" value="ECO:0007669"/>
    <property type="project" value="InterPro"/>
</dbReference>
<keyword evidence="4" id="KW-0143">Chaperone</keyword>
<dbReference type="NCBIfam" id="NF003745">
    <property type="entry name" value="PRK05342.1"/>
    <property type="match status" value="1"/>
</dbReference>
<dbReference type="PANTHER" id="PTHR48102">
    <property type="entry name" value="ATP-DEPENDENT CLP PROTEASE ATP-BINDING SUBUNIT CLPX-LIKE, MITOCHONDRIAL-RELATED"/>
    <property type="match status" value="1"/>
</dbReference>
<dbReference type="FunFam" id="1.10.8.60:FF:000002">
    <property type="entry name" value="ATP-dependent Clp protease ATP-binding subunit ClpX"/>
    <property type="match status" value="1"/>
</dbReference>
<dbReference type="Pfam" id="PF07724">
    <property type="entry name" value="AAA_2"/>
    <property type="match status" value="1"/>
</dbReference>
<gene>
    <name evidence="8" type="ORF">SAMN04489757_10729</name>
</gene>
<dbReference type="RefSeq" id="WP_091685145.1">
    <property type="nucleotide sequence ID" value="NZ_BAABFM010000010.1"/>
</dbReference>
<feature type="domain" description="Clp ATPase C-terminal" evidence="7">
    <location>
        <begin position="396"/>
        <end position="491"/>
    </location>
</feature>
<dbReference type="GO" id="GO:0016887">
    <property type="term" value="F:ATP hydrolysis activity"/>
    <property type="evidence" value="ECO:0007669"/>
    <property type="project" value="InterPro"/>
</dbReference>
<proteinExistence type="predicted"/>
<dbReference type="PANTHER" id="PTHR48102:SF7">
    <property type="entry name" value="ATP-DEPENDENT CLP PROTEASE ATP-BINDING SUBUNIT CLPX-LIKE, MITOCHONDRIAL"/>
    <property type="match status" value="1"/>
</dbReference>
<keyword evidence="8" id="KW-0645">Protease</keyword>
<accession>A0A1I5DWK0</accession>
<dbReference type="InterPro" id="IPR027417">
    <property type="entry name" value="P-loop_NTPase"/>
</dbReference>
<evidence type="ECO:0000256" key="2">
    <source>
        <dbReference type="ARBA" id="ARBA00022833"/>
    </source>
</evidence>
<dbReference type="InterPro" id="IPR050052">
    <property type="entry name" value="ATP-dep_Clp_protease_ClpX"/>
</dbReference>
<dbReference type="InterPro" id="IPR000641">
    <property type="entry name" value="CbxX/CfxQ"/>
</dbReference>
<evidence type="ECO:0000256" key="4">
    <source>
        <dbReference type="ARBA" id="ARBA00023186"/>
    </source>
</evidence>
<dbReference type="GO" id="GO:0008270">
    <property type="term" value="F:zinc ion binding"/>
    <property type="evidence" value="ECO:0007669"/>
    <property type="project" value="InterPro"/>
</dbReference>
<dbReference type="STRING" id="1527.SAMN04489757_10729"/>
<evidence type="ECO:0000256" key="3">
    <source>
        <dbReference type="ARBA" id="ARBA00022840"/>
    </source>
</evidence>
<evidence type="ECO:0000313" key="9">
    <source>
        <dbReference type="Proteomes" id="UP000198806"/>
    </source>
</evidence>
<evidence type="ECO:0000256" key="5">
    <source>
        <dbReference type="SAM" id="MobiDB-lite"/>
    </source>
</evidence>
<dbReference type="InterPro" id="IPR003959">
    <property type="entry name" value="ATPase_AAA_core"/>
</dbReference>
<dbReference type="NCBIfam" id="TIGR00382">
    <property type="entry name" value="clpX"/>
    <property type="match status" value="1"/>
</dbReference>
<dbReference type="OrthoDB" id="9804062at2"/>
<dbReference type="InterPro" id="IPR019489">
    <property type="entry name" value="Clp_ATPase_C"/>
</dbReference>
<feature type="domain" description="AAA+ ATPase" evidence="6">
    <location>
        <begin position="194"/>
        <end position="504"/>
    </location>
</feature>
<dbReference type="GO" id="GO:0051082">
    <property type="term" value="F:unfolded protein binding"/>
    <property type="evidence" value="ECO:0007669"/>
    <property type="project" value="InterPro"/>
</dbReference>
<keyword evidence="2" id="KW-0862">Zinc</keyword>
<dbReference type="GO" id="GO:0140662">
    <property type="term" value="F:ATP-dependent protein folding chaperone"/>
    <property type="evidence" value="ECO:0007669"/>
    <property type="project" value="InterPro"/>
</dbReference>
<dbReference type="InterPro" id="IPR004487">
    <property type="entry name" value="Clp_protease_ATP-bd_su_ClpX"/>
</dbReference>
<evidence type="ECO:0000259" key="6">
    <source>
        <dbReference type="SMART" id="SM00382"/>
    </source>
</evidence>
<dbReference type="Gene3D" id="3.40.50.300">
    <property type="entry name" value="P-loop containing nucleotide triphosphate hydrolases"/>
    <property type="match status" value="1"/>
</dbReference>
<feature type="region of interest" description="Disordered" evidence="5">
    <location>
        <begin position="22"/>
        <end position="55"/>
    </location>
</feature>
<sequence>MDKDNKDSNDYREIDLDYREIDNKDNDFREIENKKESKDSLDKKESDINNTKDESKNKDEYEEICYICRRPESKAGKMIHIPSNICICSDCMQKTFDTINGNGMSYMDMMNLTPNLMNLNQVQEIPGSQKIKKKKPKEAQPAFNIKDIPSPHIIKGQLDEYIIGQEHAKKVISVAVYNHYKRVATNTMDDIEIEKSNMLMIGPTGSGKTYLVKTLARLLNVPLAITDATSLTEAGYIGDDVESVVSKLLAAADNDVEKAERGIIFIDEIDKIAKKRNTNNRDVSGESVQQGLLKLLEGSEVEVPVGATSKNAMVPMTTVNTKNILFICGGAFPDLEKVIKERLNKKSSIGFNADLKDKYDKDFNLLQKATVEDLREFGMIPEFIGRLPIIYTLEGLTKDMLVKVLKEPKNAILKQYKKLLQLDEVLLEFEDGALEAIAEKALEKKTGARALRAIIEEFMLDIMFEIPKDDNIGKVIITKEYVEHKGGPIIEMRSTFRLGDSHETIKKIEGNNTF</sequence>
<dbReference type="Gene3D" id="1.10.8.60">
    <property type="match status" value="1"/>
</dbReference>
<dbReference type="GO" id="GO:0009376">
    <property type="term" value="C:HslUV protease complex"/>
    <property type="evidence" value="ECO:0007669"/>
    <property type="project" value="TreeGrafter"/>
</dbReference>
<dbReference type="Pfam" id="PF10431">
    <property type="entry name" value="ClpB_D2-small"/>
    <property type="match status" value="1"/>
</dbReference>
<reference evidence="8 9" key="1">
    <citation type="submission" date="2016-10" db="EMBL/GenBank/DDBJ databases">
        <authorList>
            <person name="de Groot N.N."/>
        </authorList>
    </citation>
    <scope>NUCLEOTIDE SEQUENCE [LARGE SCALE GENOMIC DNA]</scope>
    <source>
        <strain evidence="8 9">DSM 1283</strain>
    </source>
</reference>
<evidence type="ECO:0000313" key="8">
    <source>
        <dbReference type="EMBL" id="SFO03596.1"/>
    </source>
</evidence>
<dbReference type="GO" id="GO:0051301">
    <property type="term" value="P:cell division"/>
    <property type="evidence" value="ECO:0007669"/>
    <property type="project" value="TreeGrafter"/>
</dbReference>
<keyword evidence="8" id="KW-0378">Hydrolase</keyword>
<dbReference type="SMART" id="SM01086">
    <property type="entry name" value="ClpB_D2-small"/>
    <property type="match status" value="1"/>
</dbReference>
<evidence type="ECO:0000256" key="1">
    <source>
        <dbReference type="ARBA" id="ARBA00022741"/>
    </source>
</evidence>
<dbReference type="PRINTS" id="PR00819">
    <property type="entry name" value="CBXCFQXSUPER"/>
</dbReference>
<dbReference type="AlphaFoldDB" id="A0A1I5DWK0"/>
<keyword evidence="9" id="KW-1185">Reference proteome</keyword>
<dbReference type="SUPFAM" id="SSF52540">
    <property type="entry name" value="P-loop containing nucleoside triphosphate hydrolases"/>
    <property type="match status" value="1"/>
</dbReference>
<dbReference type="EMBL" id="FOWD01000007">
    <property type="protein sequence ID" value="SFO03596.1"/>
    <property type="molecule type" value="Genomic_DNA"/>
</dbReference>
<dbReference type="GO" id="GO:0008233">
    <property type="term" value="F:peptidase activity"/>
    <property type="evidence" value="ECO:0007669"/>
    <property type="project" value="UniProtKB-KW"/>
</dbReference>
<dbReference type="Proteomes" id="UP000198806">
    <property type="component" value="Unassembled WGS sequence"/>
</dbReference>
<dbReference type="GO" id="GO:0051603">
    <property type="term" value="P:proteolysis involved in protein catabolic process"/>
    <property type="evidence" value="ECO:0007669"/>
    <property type="project" value="TreeGrafter"/>
</dbReference>
<protein>
    <submittedName>
        <fullName evidence="8">ATP-dependent Clp protease ATP-binding subunit ClpX</fullName>
    </submittedName>
</protein>
<evidence type="ECO:0000259" key="7">
    <source>
        <dbReference type="SMART" id="SM01086"/>
    </source>
</evidence>
<dbReference type="GO" id="GO:0005524">
    <property type="term" value="F:ATP binding"/>
    <property type="evidence" value="ECO:0007669"/>
    <property type="project" value="UniProtKB-KW"/>
</dbReference>
<name>A0A1I5DWK0_9FIRM</name>